<dbReference type="PANTHER" id="PTHR10264">
    <property type="entry name" value="BAND 7 PROTEIN-RELATED"/>
    <property type="match status" value="1"/>
</dbReference>
<gene>
    <name evidence="4" type="ORF">H4O21_23865</name>
</gene>
<evidence type="ECO:0000256" key="2">
    <source>
        <dbReference type="ARBA" id="ARBA00008164"/>
    </source>
</evidence>
<sequence length="375" mass="42077">MFTSWTLSQTQRGLLFKDKELTEVLASGKHRRFSLGKTFNLEVCDIHDGAFTHADQRMLAKNPLLSDALLEVATSATQAALIYKDDVLTRVIAPGERHYFWQDSASWKVETIEINQADLSIEPTLLRELIQQGVLNDVYCALVEDQQRGLLFVDGKLITCLDAGRYGFWNFEKQVAVQTIDTRLSMVEIQGQEILTKDRVSIRMNLSVHYAISDPVAYVRGSRNSKDLVYRTVQLALREAVGVQTLDQLLEHKHDLSNDLLAAVKGKLEACGIDTQEVGIKDIILPGDMRDILNQVVQAQKAAEANVIRRREETAATRSLHNTAKLLENNPVLIKLKELEALERISERIEKIQIVGGLDQVLNMSNLLSTTKDGS</sequence>
<comment type="caution">
    <text evidence="4">The sequence shown here is derived from an EMBL/GenBank/DDBJ whole genome shotgun (WGS) entry which is preliminary data.</text>
</comment>
<dbReference type="EMBL" id="JACJFM010000071">
    <property type="protein sequence ID" value="MBB1489653.1"/>
    <property type="molecule type" value="Genomic_DNA"/>
</dbReference>
<dbReference type="CDD" id="cd13438">
    <property type="entry name" value="SPFH_eoslipins_u2"/>
    <property type="match status" value="1"/>
</dbReference>
<evidence type="ECO:0000313" key="5">
    <source>
        <dbReference type="Proteomes" id="UP000565262"/>
    </source>
</evidence>
<reference evidence="4 5" key="1">
    <citation type="submission" date="2020-08" db="EMBL/GenBank/DDBJ databases">
        <title>Oceanospirillum sp. nov. isolated from marine sediment.</title>
        <authorList>
            <person name="Ji X."/>
        </authorList>
    </citation>
    <scope>NUCLEOTIDE SEQUENCE [LARGE SCALE GENOMIC DNA]</scope>
    <source>
        <strain evidence="4 5">D5</strain>
    </source>
</reference>
<proteinExistence type="inferred from homology"/>
<protein>
    <submittedName>
        <fullName evidence="4">Slipin family protein</fullName>
    </submittedName>
</protein>
<name>A0A839IW59_9GAMM</name>
<dbReference type="PRINTS" id="PR00721">
    <property type="entry name" value="STOMATIN"/>
</dbReference>
<keyword evidence="5" id="KW-1185">Reference proteome</keyword>
<evidence type="ECO:0000256" key="1">
    <source>
        <dbReference type="ARBA" id="ARBA00004167"/>
    </source>
</evidence>
<dbReference type="SUPFAM" id="SSF117892">
    <property type="entry name" value="Band 7/SPFH domain"/>
    <property type="match status" value="1"/>
</dbReference>
<dbReference type="InterPro" id="IPR001972">
    <property type="entry name" value="Stomatin_HflK_fam"/>
</dbReference>
<dbReference type="GO" id="GO:0005886">
    <property type="term" value="C:plasma membrane"/>
    <property type="evidence" value="ECO:0007669"/>
    <property type="project" value="InterPro"/>
</dbReference>
<dbReference type="InterPro" id="IPR001107">
    <property type="entry name" value="Band_7"/>
</dbReference>
<dbReference type="Gene3D" id="3.30.479.30">
    <property type="entry name" value="Band 7 domain"/>
    <property type="match status" value="1"/>
</dbReference>
<dbReference type="Pfam" id="PF01145">
    <property type="entry name" value="Band_7"/>
    <property type="match status" value="1"/>
</dbReference>
<dbReference type="SMART" id="SM00244">
    <property type="entry name" value="PHB"/>
    <property type="match status" value="1"/>
</dbReference>
<dbReference type="InterPro" id="IPR043202">
    <property type="entry name" value="Band-7_stomatin-like"/>
</dbReference>
<comment type="subcellular location">
    <subcellularLocation>
        <location evidence="1">Membrane</location>
        <topology evidence="1">Single-pass membrane protein</topology>
    </subcellularLocation>
</comment>
<dbReference type="PANTHER" id="PTHR10264:SF83">
    <property type="entry name" value="BLL5629 PROTEIN"/>
    <property type="match status" value="1"/>
</dbReference>
<comment type="similarity">
    <text evidence="2">Belongs to the band 7/mec-2 family.</text>
</comment>
<accession>A0A839IW59</accession>
<dbReference type="InterPro" id="IPR036013">
    <property type="entry name" value="Band_7/SPFH_dom_sf"/>
</dbReference>
<dbReference type="AlphaFoldDB" id="A0A839IW59"/>
<organism evidence="4 5">
    <name type="scientific">Oceanospirillum sediminis</name>
    <dbReference type="NCBI Taxonomy" id="2760088"/>
    <lineage>
        <taxon>Bacteria</taxon>
        <taxon>Pseudomonadati</taxon>
        <taxon>Pseudomonadota</taxon>
        <taxon>Gammaproteobacteria</taxon>
        <taxon>Oceanospirillales</taxon>
        <taxon>Oceanospirillaceae</taxon>
        <taxon>Oceanospirillum</taxon>
    </lineage>
</organism>
<evidence type="ECO:0000259" key="3">
    <source>
        <dbReference type="SMART" id="SM00244"/>
    </source>
</evidence>
<dbReference type="RefSeq" id="WP_182812314.1">
    <property type="nucleotide sequence ID" value="NZ_JACJFM010000071.1"/>
</dbReference>
<feature type="domain" description="Band 7" evidence="3">
    <location>
        <begin position="138"/>
        <end position="297"/>
    </location>
</feature>
<evidence type="ECO:0000313" key="4">
    <source>
        <dbReference type="EMBL" id="MBB1489653.1"/>
    </source>
</evidence>
<dbReference type="Proteomes" id="UP000565262">
    <property type="component" value="Unassembled WGS sequence"/>
</dbReference>